<dbReference type="PROSITE" id="PS50979">
    <property type="entry name" value="BC"/>
    <property type="match status" value="1"/>
</dbReference>
<feature type="domain" description="ATP-grasp" evidence="16">
    <location>
        <begin position="120"/>
        <end position="317"/>
    </location>
</feature>
<keyword evidence="10" id="KW-0443">Lipid metabolism</keyword>
<evidence type="ECO:0000256" key="13">
    <source>
        <dbReference type="ARBA" id="ARBA00049495"/>
    </source>
</evidence>
<dbReference type="EC" id="6.4.1.3" evidence="3"/>
<dbReference type="InterPro" id="IPR005481">
    <property type="entry name" value="BC-like_N"/>
</dbReference>
<dbReference type="AlphaFoldDB" id="A0A975BYT8"/>
<feature type="domain" description="Biotin carboxylation" evidence="17">
    <location>
        <begin position="1"/>
        <end position="451"/>
    </location>
</feature>
<dbReference type="Gene3D" id="3.30.470.20">
    <property type="entry name" value="ATP-grasp fold, B domain"/>
    <property type="match status" value="1"/>
</dbReference>
<evidence type="ECO:0000259" key="16">
    <source>
        <dbReference type="PROSITE" id="PS50975"/>
    </source>
</evidence>
<dbReference type="Pfam" id="PF18140">
    <property type="entry name" value="PCC_BT"/>
    <property type="match status" value="1"/>
</dbReference>
<dbReference type="Pfam" id="PF00364">
    <property type="entry name" value="Biotin_lipoyl"/>
    <property type="match status" value="1"/>
</dbReference>
<organism evidence="18 19">
    <name type="scientific">Brevundimonas goettingensis</name>
    <dbReference type="NCBI Taxonomy" id="2774190"/>
    <lineage>
        <taxon>Bacteria</taxon>
        <taxon>Pseudomonadati</taxon>
        <taxon>Pseudomonadota</taxon>
        <taxon>Alphaproteobacteria</taxon>
        <taxon>Caulobacterales</taxon>
        <taxon>Caulobacteraceae</taxon>
        <taxon>Brevundimonas</taxon>
    </lineage>
</organism>
<accession>A0A975BYT8</accession>
<dbReference type="InterPro" id="IPR005479">
    <property type="entry name" value="CPAse_ATP-bd"/>
</dbReference>
<dbReference type="EMBL" id="CP062222">
    <property type="protein sequence ID" value="QTC90241.1"/>
    <property type="molecule type" value="Genomic_DNA"/>
</dbReference>
<dbReference type="GO" id="GO:0016042">
    <property type="term" value="P:lipid catabolic process"/>
    <property type="evidence" value="ECO:0007669"/>
    <property type="project" value="UniProtKB-KW"/>
</dbReference>
<dbReference type="FunFam" id="3.30.470.20:FF:000028">
    <property type="entry name" value="Methylcrotonoyl-CoA carboxylase subunit alpha, mitochondrial"/>
    <property type="match status" value="1"/>
</dbReference>
<keyword evidence="19" id="KW-1185">Reference proteome</keyword>
<dbReference type="Pfam" id="PF00289">
    <property type="entry name" value="Biotin_carb_N"/>
    <property type="match status" value="1"/>
</dbReference>
<dbReference type="FunFam" id="3.30.1490.20:FF:000018">
    <property type="entry name" value="Biotin carboxylase"/>
    <property type="match status" value="1"/>
</dbReference>
<evidence type="ECO:0000313" key="19">
    <source>
        <dbReference type="Proteomes" id="UP000663918"/>
    </source>
</evidence>
<evidence type="ECO:0000256" key="12">
    <source>
        <dbReference type="ARBA" id="ARBA00023267"/>
    </source>
</evidence>
<dbReference type="Pfam" id="PF02785">
    <property type="entry name" value="Biotin_carb_C"/>
    <property type="match status" value="1"/>
</dbReference>
<evidence type="ECO:0000313" key="18">
    <source>
        <dbReference type="EMBL" id="QTC90241.1"/>
    </source>
</evidence>
<dbReference type="PROSITE" id="PS00188">
    <property type="entry name" value="BIOTIN"/>
    <property type="match status" value="1"/>
</dbReference>
<gene>
    <name evidence="18" type="ORF">IFJ75_13230</name>
</gene>
<dbReference type="PANTHER" id="PTHR18866">
    <property type="entry name" value="CARBOXYLASE:PYRUVATE/ACETYL-COA/PROPIONYL-COA CARBOXYLASE"/>
    <property type="match status" value="1"/>
</dbReference>
<dbReference type="PROSITE" id="PS00867">
    <property type="entry name" value="CPSASE_2"/>
    <property type="match status" value="1"/>
</dbReference>
<keyword evidence="6 14" id="KW-0547">Nucleotide-binding</keyword>
<evidence type="ECO:0000256" key="8">
    <source>
        <dbReference type="ARBA" id="ARBA00022842"/>
    </source>
</evidence>
<dbReference type="Gene3D" id="3.30.700.30">
    <property type="match status" value="1"/>
</dbReference>
<evidence type="ECO:0000256" key="14">
    <source>
        <dbReference type="PROSITE-ProRule" id="PRU00409"/>
    </source>
</evidence>
<evidence type="ECO:0000256" key="6">
    <source>
        <dbReference type="ARBA" id="ARBA00022741"/>
    </source>
</evidence>
<comment type="pathway">
    <text evidence="2">Metabolic intermediate metabolism; propanoyl-CoA degradation; succinyl-CoA from propanoyl-CoA: step 1/3.</text>
</comment>
<comment type="catalytic activity">
    <reaction evidence="13">
        <text>propanoyl-CoA + hydrogencarbonate + ATP = (S)-methylmalonyl-CoA + ADP + phosphate + H(+)</text>
        <dbReference type="Rhea" id="RHEA:23720"/>
        <dbReference type="ChEBI" id="CHEBI:15378"/>
        <dbReference type="ChEBI" id="CHEBI:17544"/>
        <dbReference type="ChEBI" id="CHEBI:30616"/>
        <dbReference type="ChEBI" id="CHEBI:43474"/>
        <dbReference type="ChEBI" id="CHEBI:57327"/>
        <dbReference type="ChEBI" id="CHEBI:57392"/>
        <dbReference type="ChEBI" id="CHEBI:456216"/>
        <dbReference type="EC" id="6.4.1.3"/>
    </reaction>
    <physiologicalReaction direction="left-to-right" evidence="13">
        <dbReference type="Rhea" id="RHEA:23721"/>
    </physiologicalReaction>
</comment>
<dbReference type="CDD" id="cd06850">
    <property type="entry name" value="biotinyl_domain"/>
    <property type="match status" value="1"/>
</dbReference>
<dbReference type="InterPro" id="IPR050856">
    <property type="entry name" value="Biotin_carboxylase_complex"/>
</dbReference>
<dbReference type="Gene3D" id="2.40.50.100">
    <property type="match status" value="1"/>
</dbReference>
<evidence type="ECO:0000256" key="4">
    <source>
        <dbReference type="ARBA" id="ARBA00022598"/>
    </source>
</evidence>
<protein>
    <recommendedName>
        <fullName evidence="3">propionyl-CoA carboxylase</fullName>
        <ecNumber evidence="3">6.4.1.3</ecNumber>
    </recommendedName>
</protein>
<dbReference type="PROSITE" id="PS00866">
    <property type="entry name" value="CPSASE_1"/>
    <property type="match status" value="1"/>
</dbReference>
<dbReference type="InterPro" id="IPR041265">
    <property type="entry name" value="PCC_BT"/>
</dbReference>
<evidence type="ECO:0000256" key="11">
    <source>
        <dbReference type="ARBA" id="ARBA00023211"/>
    </source>
</evidence>
<comment type="cofactor">
    <cofactor evidence="1">
        <name>biotin</name>
        <dbReference type="ChEBI" id="CHEBI:57586"/>
    </cofactor>
</comment>
<dbReference type="InterPro" id="IPR000089">
    <property type="entry name" value="Biotin_lipoyl"/>
</dbReference>
<feature type="domain" description="Lipoyl-binding" evidence="15">
    <location>
        <begin position="585"/>
        <end position="660"/>
    </location>
</feature>
<dbReference type="KEGG" id="bgoe:IFJ75_13230"/>
<dbReference type="RefSeq" id="WP_207868662.1">
    <property type="nucleotide sequence ID" value="NZ_CP062222.1"/>
</dbReference>
<name>A0A975BYT8_9CAUL</name>
<dbReference type="SUPFAM" id="SSF52440">
    <property type="entry name" value="PreATP-grasp domain"/>
    <property type="match status" value="1"/>
</dbReference>
<keyword evidence="5" id="KW-0479">Metal-binding</keyword>
<dbReference type="GO" id="GO:0004658">
    <property type="term" value="F:propionyl-CoA carboxylase activity"/>
    <property type="evidence" value="ECO:0007669"/>
    <property type="project" value="UniProtKB-EC"/>
</dbReference>
<dbReference type="Pfam" id="PF02786">
    <property type="entry name" value="CPSase_L_D2"/>
    <property type="match status" value="1"/>
</dbReference>
<dbReference type="SUPFAM" id="SSF51246">
    <property type="entry name" value="Rudiment single hybrid motif"/>
    <property type="match status" value="1"/>
</dbReference>
<keyword evidence="9" id="KW-0442">Lipid degradation</keyword>
<dbReference type="PANTHER" id="PTHR18866:SF33">
    <property type="entry name" value="METHYLCROTONOYL-COA CARBOXYLASE SUBUNIT ALPHA, MITOCHONDRIAL-RELATED"/>
    <property type="match status" value="1"/>
</dbReference>
<dbReference type="FunFam" id="3.40.50.20:FF:000010">
    <property type="entry name" value="Propionyl-CoA carboxylase subunit alpha"/>
    <property type="match status" value="1"/>
</dbReference>
<evidence type="ECO:0000256" key="9">
    <source>
        <dbReference type="ARBA" id="ARBA00022963"/>
    </source>
</evidence>
<keyword evidence="12" id="KW-0092">Biotin</keyword>
<dbReference type="FunFam" id="2.40.50.100:FF:000003">
    <property type="entry name" value="Acetyl-CoA carboxylase biotin carboxyl carrier protein"/>
    <property type="match status" value="1"/>
</dbReference>
<dbReference type="SUPFAM" id="SSF51230">
    <property type="entry name" value="Single hybrid motif"/>
    <property type="match status" value="1"/>
</dbReference>
<dbReference type="InterPro" id="IPR011054">
    <property type="entry name" value="Rudment_hybrid_motif"/>
</dbReference>
<dbReference type="InterPro" id="IPR011053">
    <property type="entry name" value="Single_hybrid_motif"/>
</dbReference>
<keyword evidence="4" id="KW-0436">Ligase</keyword>
<evidence type="ECO:0000256" key="3">
    <source>
        <dbReference type="ARBA" id="ARBA00013050"/>
    </source>
</evidence>
<dbReference type="PROSITE" id="PS50975">
    <property type="entry name" value="ATP_GRASP"/>
    <property type="match status" value="1"/>
</dbReference>
<evidence type="ECO:0000259" key="15">
    <source>
        <dbReference type="PROSITE" id="PS50968"/>
    </source>
</evidence>
<evidence type="ECO:0000259" key="17">
    <source>
        <dbReference type="PROSITE" id="PS50979"/>
    </source>
</evidence>
<dbReference type="InterPro" id="IPR005482">
    <property type="entry name" value="Biotin_COase_C"/>
</dbReference>
<dbReference type="InterPro" id="IPR011761">
    <property type="entry name" value="ATP-grasp"/>
</dbReference>
<dbReference type="InterPro" id="IPR011764">
    <property type="entry name" value="Biotin_carboxylation_dom"/>
</dbReference>
<dbReference type="GO" id="GO:0005524">
    <property type="term" value="F:ATP binding"/>
    <property type="evidence" value="ECO:0007669"/>
    <property type="project" value="UniProtKB-UniRule"/>
</dbReference>
<dbReference type="SMART" id="SM00878">
    <property type="entry name" value="Biotin_carb_C"/>
    <property type="match status" value="1"/>
</dbReference>
<dbReference type="Proteomes" id="UP000663918">
    <property type="component" value="Chromosome"/>
</dbReference>
<reference evidence="18" key="1">
    <citation type="submission" date="2020-09" db="EMBL/GenBank/DDBJ databases">
        <title>Brevundimonas sp. LVF2 isolated from a puddle in Goettingen, Germany.</title>
        <authorList>
            <person name="Friedrich I."/>
            <person name="Klassen A."/>
            <person name="Hannes N."/>
            <person name="Schneider D."/>
            <person name="Hertel R."/>
            <person name="Daniel R."/>
        </authorList>
    </citation>
    <scope>NUCLEOTIDE SEQUENCE</scope>
    <source>
        <strain evidence="18">LVF2</strain>
    </source>
</reference>
<sequence>MFSKILIANRGEIAVRIIKTCRRMGIKTVLVHSDADTGSLAYEMADETVHIGPSPAAQSYLLQDKIVDAVRQTGAEAVHPGFGFLSENPVFARRLEAEGIAFIGPNPHAIEAMGDKITSKKFAAEAGVSTVPGHMGLIETTEEAVKIAREIGYPVMIKASAGGGGKGIRVAESDADMAEGFAAVKAEALTAFGDDRVFLEKFIVNPRHIEIQVLGDKHGNIVSLFDRECSIQRRNQKVIEEAPSPLLDEATRKKMGDQAVALARAVNYDSAGTVEFVAGQDRSFYFLEMNTRLQVEHPVTELITGVDLVEQMIRSAAGETMAFGQDDLKINGWAIESRIYAEDPYRGFLPSIGRLVRYEQPEEGDQGDYTVRNDTGVREGDEISMFYDPMIAKLCTWGETRIAAVDGMARALEDTHLAGVGHNVPFLAAVMDQERFRSGALSTSYIKDEFPEGFHGVPAGALQKDVMVATAVAMNEILSDQAGDTSQRTDWIVLIDREPIGVTVGYDDEEALTLELVEEDRVLQLSDIDWRPGLAQFRGVLDDEAFTAEVKRVPGGFEIRSRATKARVRVLSPHHAELFARLPEKVAADTSKLIQSPMPGLVVSIAVEPGQSVKTGETVAIIEAMKMQNIMKAERDGVVKSVGAKAGDPVAADDVLVEFE</sequence>
<evidence type="ECO:0000256" key="5">
    <source>
        <dbReference type="ARBA" id="ARBA00022723"/>
    </source>
</evidence>
<evidence type="ECO:0000256" key="7">
    <source>
        <dbReference type="ARBA" id="ARBA00022840"/>
    </source>
</evidence>
<dbReference type="SUPFAM" id="SSF56059">
    <property type="entry name" value="Glutathione synthetase ATP-binding domain-like"/>
    <property type="match status" value="1"/>
</dbReference>
<dbReference type="InterPro" id="IPR016185">
    <property type="entry name" value="PreATP-grasp_dom_sf"/>
</dbReference>
<dbReference type="GO" id="GO:0046872">
    <property type="term" value="F:metal ion binding"/>
    <property type="evidence" value="ECO:0007669"/>
    <property type="project" value="UniProtKB-KW"/>
</dbReference>
<dbReference type="PROSITE" id="PS50968">
    <property type="entry name" value="BIOTINYL_LIPOYL"/>
    <property type="match status" value="1"/>
</dbReference>
<proteinExistence type="predicted"/>
<keyword evidence="7 14" id="KW-0067">ATP-binding</keyword>
<keyword evidence="11" id="KW-0464">Manganese</keyword>
<dbReference type="InterPro" id="IPR001882">
    <property type="entry name" value="Biotin_BS"/>
</dbReference>
<evidence type="ECO:0000256" key="1">
    <source>
        <dbReference type="ARBA" id="ARBA00001953"/>
    </source>
</evidence>
<evidence type="ECO:0000256" key="10">
    <source>
        <dbReference type="ARBA" id="ARBA00023098"/>
    </source>
</evidence>
<keyword evidence="8" id="KW-0460">Magnesium</keyword>
<evidence type="ECO:0000256" key="2">
    <source>
        <dbReference type="ARBA" id="ARBA00005060"/>
    </source>
</evidence>